<protein>
    <recommendedName>
        <fullName evidence="3">Methyltransferase small domain-containing protein</fullName>
    </recommendedName>
</protein>
<dbReference type="InterPro" id="IPR029063">
    <property type="entry name" value="SAM-dependent_MTases_sf"/>
</dbReference>
<evidence type="ECO:0000313" key="4">
    <source>
        <dbReference type="EMBL" id="KKB83981.1"/>
    </source>
</evidence>
<evidence type="ECO:0000313" key="5">
    <source>
        <dbReference type="Proteomes" id="UP000033608"/>
    </source>
</evidence>
<dbReference type="GO" id="GO:0008168">
    <property type="term" value="F:methyltransferase activity"/>
    <property type="evidence" value="ECO:0007669"/>
    <property type="project" value="UniProtKB-KW"/>
</dbReference>
<keyword evidence="5" id="KW-1185">Reference proteome</keyword>
<sequence length="261" mass="27258">MSLDQPQDFVKHQTPTRDAFLGGRLIVSQPRHGFRAGLDSVLLGAAVAPGSPWLLDLGCGVGTAGLVAMSHWPDMVATLADRDKDILALTRDNAAANGFSARTTVLAVDVTAKGAERHAAGLAENAYASVIANPPFFDAGAGTLAGEGGRAGARHMDPATLDLWIKTAAGCATPGGEVIFVYPVESLSPLLAGFTQRFGAVTVLPLTPRPGQAVTRVLVRAIKGSRAPLTMLASRALHGDEGRGFLPEFDAIFRGEARLVW</sequence>
<evidence type="ECO:0000259" key="3">
    <source>
        <dbReference type="Pfam" id="PF05175"/>
    </source>
</evidence>
<proteinExistence type="predicted"/>
<feature type="domain" description="Methyltransferase small" evidence="3">
    <location>
        <begin position="54"/>
        <end position="141"/>
    </location>
</feature>
<dbReference type="Proteomes" id="UP000033608">
    <property type="component" value="Unassembled WGS sequence"/>
</dbReference>
<keyword evidence="1" id="KW-0808">Transferase</keyword>
<keyword evidence="1" id="KW-0489">Methyltransferase</keyword>
<reference evidence="4 5" key="1">
    <citation type="submission" date="2015-03" db="EMBL/GenBank/DDBJ databases">
        <authorList>
            <person name="Hassan Y.I."/>
            <person name="Lepp D."/>
            <person name="Zhou T."/>
        </authorList>
    </citation>
    <scope>NUCLEOTIDE SEQUENCE [LARGE SCALE GENOMIC DNA]</scope>
    <source>
        <strain evidence="4 5">DSM 17137</strain>
    </source>
</reference>
<dbReference type="GO" id="GO:0032259">
    <property type="term" value="P:methylation"/>
    <property type="evidence" value="ECO:0007669"/>
    <property type="project" value="UniProtKB-KW"/>
</dbReference>
<dbReference type="STRING" id="1121477.SAMN02745223_00445"/>
<comment type="caution">
    <text evidence="4">The sequence shown here is derived from an EMBL/GenBank/DDBJ whole genome shotgun (WGS) entry which is preliminary data.</text>
</comment>
<gene>
    <name evidence="4" type="ORF">VW29_12720</name>
</gene>
<name>A0A0F5LNR1_9HYPH</name>
<dbReference type="PATRIC" id="fig|1121477.3.peg.3699"/>
<accession>A0A0F5LNR1</accession>
<dbReference type="AlphaFoldDB" id="A0A0F5LNR1"/>
<evidence type="ECO:0000256" key="2">
    <source>
        <dbReference type="ARBA" id="ARBA00022691"/>
    </source>
</evidence>
<dbReference type="Pfam" id="PF05175">
    <property type="entry name" value="MTS"/>
    <property type="match status" value="1"/>
</dbReference>
<keyword evidence="2" id="KW-0949">S-adenosyl-L-methionine</keyword>
<dbReference type="EMBL" id="LAJF01000086">
    <property type="protein sequence ID" value="KKB83981.1"/>
    <property type="molecule type" value="Genomic_DNA"/>
</dbReference>
<dbReference type="InterPro" id="IPR050210">
    <property type="entry name" value="tRNA_Adenine-N(6)_MTase"/>
</dbReference>
<dbReference type="PANTHER" id="PTHR47739:SF1">
    <property type="entry name" value="TRNA1(VAL) (ADENINE(37)-N6)-METHYLTRANSFERASE"/>
    <property type="match status" value="1"/>
</dbReference>
<dbReference type="SUPFAM" id="SSF53335">
    <property type="entry name" value="S-adenosyl-L-methionine-dependent methyltransferases"/>
    <property type="match status" value="1"/>
</dbReference>
<dbReference type="InterPro" id="IPR007848">
    <property type="entry name" value="Small_mtfrase_dom"/>
</dbReference>
<organism evidence="4 5">
    <name type="scientific">Devosia limi DSM 17137</name>
    <dbReference type="NCBI Taxonomy" id="1121477"/>
    <lineage>
        <taxon>Bacteria</taxon>
        <taxon>Pseudomonadati</taxon>
        <taxon>Pseudomonadota</taxon>
        <taxon>Alphaproteobacteria</taxon>
        <taxon>Hyphomicrobiales</taxon>
        <taxon>Devosiaceae</taxon>
        <taxon>Devosia</taxon>
    </lineage>
</organism>
<dbReference type="PANTHER" id="PTHR47739">
    <property type="entry name" value="TRNA1(VAL) (ADENINE(37)-N6)-METHYLTRANSFERASE"/>
    <property type="match status" value="1"/>
</dbReference>
<evidence type="ECO:0000256" key="1">
    <source>
        <dbReference type="ARBA" id="ARBA00022603"/>
    </source>
</evidence>
<dbReference type="Gene3D" id="3.40.50.150">
    <property type="entry name" value="Vaccinia Virus protein VP39"/>
    <property type="match status" value="1"/>
</dbReference>